<evidence type="ECO:0000256" key="1">
    <source>
        <dbReference type="SAM" id="MobiDB-lite"/>
    </source>
</evidence>
<evidence type="ECO:0000313" key="2">
    <source>
        <dbReference type="EMBL" id="WTZ13285.1"/>
    </source>
</evidence>
<feature type="compositionally biased region" description="Basic and acidic residues" evidence="1">
    <location>
        <begin position="53"/>
        <end position="64"/>
    </location>
</feature>
<accession>A0AAU3IAD3</accession>
<dbReference type="AlphaFoldDB" id="A0AAU3IAD3"/>
<organism evidence="2">
    <name type="scientific">Streptomyces sp. NBC_01393</name>
    <dbReference type="NCBI Taxonomy" id="2903851"/>
    <lineage>
        <taxon>Bacteria</taxon>
        <taxon>Bacillati</taxon>
        <taxon>Actinomycetota</taxon>
        <taxon>Actinomycetes</taxon>
        <taxon>Kitasatosporales</taxon>
        <taxon>Streptomycetaceae</taxon>
        <taxon>Streptomyces</taxon>
    </lineage>
</organism>
<evidence type="ECO:0008006" key="3">
    <source>
        <dbReference type="Google" id="ProtNLM"/>
    </source>
</evidence>
<name>A0AAU3IAD3_9ACTN</name>
<feature type="region of interest" description="Disordered" evidence="1">
    <location>
        <begin position="1"/>
        <end position="22"/>
    </location>
</feature>
<sequence length="97" mass="10645">MARRGTAVAGSGGNSKLGTNKETEALAKIARKQGWTVEVTGGNHLKWTPPPLDKPKKDWTDEDREKQIPEICGLTPVSVAFVKLKNRLVKKGLNPKR</sequence>
<proteinExistence type="predicted"/>
<protein>
    <recommendedName>
        <fullName evidence="3">Addiction module toxin, HicA family</fullName>
    </recommendedName>
</protein>
<feature type="region of interest" description="Disordered" evidence="1">
    <location>
        <begin position="41"/>
        <end position="64"/>
    </location>
</feature>
<dbReference type="EMBL" id="CP109546">
    <property type="protein sequence ID" value="WTZ13285.1"/>
    <property type="molecule type" value="Genomic_DNA"/>
</dbReference>
<gene>
    <name evidence="2" type="ORF">OG699_38165</name>
</gene>
<reference evidence="2" key="1">
    <citation type="submission" date="2022-10" db="EMBL/GenBank/DDBJ databases">
        <title>The complete genomes of actinobacterial strains from the NBC collection.</title>
        <authorList>
            <person name="Joergensen T.S."/>
            <person name="Alvarez Arevalo M."/>
            <person name="Sterndorff E.B."/>
            <person name="Faurdal D."/>
            <person name="Vuksanovic O."/>
            <person name="Mourched A.-S."/>
            <person name="Charusanti P."/>
            <person name="Shaw S."/>
            <person name="Blin K."/>
            <person name="Weber T."/>
        </authorList>
    </citation>
    <scope>NUCLEOTIDE SEQUENCE</scope>
    <source>
        <strain evidence="2">NBC_01393</strain>
    </source>
</reference>